<comment type="similarity">
    <text evidence="2 13">Belongs to the class-I aminoacyl-tRNA synthetase family.</text>
</comment>
<keyword evidence="4 13" id="KW-0963">Cytoplasm</keyword>
<dbReference type="SMART" id="SM00840">
    <property type="entry name" value="DALR_2"/>
    <property type="match status" value="1"/>
</dbReference>
<dbReference type="PRINTS" id="PR00983">
    <property type="entry name" value="TRNASYNTHCYS"/>
</dbReference>
<feature type="binding site" evidence="13">
    <location>
        <position position="236"/>
    </location>
    <ligand>
        <name>Zn(2+)</name>
        <dbReference type="ChEBI" id="CHEBI:29105"/>
    </ligand>
</feature>
<dbReference type="GO" id="GO:0008270">
    <property type="term" value="F:zinc ion binding"/>
    <property type="evidence" value="ECO:0007669"/>
    <property type="project" value="UniProtKB-UniRule"/>
</dbReference>
<accession>A0AAQ0YXU5</accession>
<dbReference type="EC" id="6.1.1.16" evidence="13"/>
<evidence type="ECO:0000256" key="10">
    <source>
        <dbReference type="ARBA" id="ARBA00022917"/>
    </source>
</evidence>
<evidence type="ECO:0000256" key="4">
    <source>
        <dbReference type="ARBA" id="ARBA00022490"/>
    </source>
</evidence>
<evidence type="ECO:0000259" key="14">
    <source>
        <dbReference type="SMART" id="SM00840"/>
    </source>
</evidence>
<dbReference type="AlphaFoldDB" id="A0AAQ0YXU5"/>
<organism evidence="15 16">
    <name type="scientific">Xanthomonas perforans</name>
    <dbReference type="NCBI Taxonomy" id="442694"/>
    <lineage>
        <taxon>Bacteria</taxon>
        <taxon>Pseudomonadati</taxon>
        <taxon>Pseudomonadota</taxon>
        <taxon>Gammaproteobacteria</taxon>
        <taxon>Lysobacterales</taxon>
        <taxon>Lysobacteraceae</taxon>
        <taxon>Xanthomonas</taxon>
    </lineage>
</organism>
<keyword evidence="8 13" id="KW-0862">Zinc</keyword>
<feature type="binding site" evidence="13">
    <location>
        <position position="272"/>
    </location>
    <ligand>
        <name>ATP</name>
        <dbReference type="ChEBI" id="CHEBI:30616"/>
    </ligand>
</feature>
<dbReference type="Pfam" id="PF01406">
    <property type="entry name" value="tRNA-synt_1e"/>
    <property type="match status" value="1"/>
</dbReference>
<protein>
    <recommendedName>
        <fullName evidence="13">Cysteine--tRNA ligase</fullName>
        <ecNumber evidence="13">6.1.1.16</ecNumber>
    </recommendedName>
    <alternativeName>
        <fullName evidence="13">Cysteinyl-tRNA synthetase</fullName>
        <shortName evidence="13">CysRS</shortName>
    </alternativeName>
</protein>
<evidence type="ECO:0000256" key="6">
    <source>
        <dbReference type="ARBA" id="ARBA00022723"/>
    </source>
</evidence>
<evidence type="ECO:0000256" key="5">
    <source>
        <dbReference type="ARBA" id="ARBA00022598"/>
    </source>
</evidence>
<dbReference type="Pfam" id="PF09190">
    <property type="entry name" value="DALR_2"/>
    <property type="match status" value="1"/>
</dbReference>
<dbReference type="SUPFAM" id="SSF47323">
    <property type="entry name" value="Anticodon-binding domain of a subclass of class I aminoacyl-tRNA synthetases"/>
    <property type="match status" value="1"/>
</dbReference>
<evidence type="ECO:0000256" key="12">
    <source>
        <dbReference type="ARBA" id="ARBA00047398"/>
    </source>
</evidence>
<feature type="short sequence motif" description="'HIGH' region" evidence="13">
    <location>
        <begin position="33"/>
        <end position="43"/>
    </location>
</feature>
<dbReference type="GO" id="GO:0004817">
    <property type="term" value="F:cysteine-tRNA ligase activity"/>
    <property type="evidence" value="ECO:0007669"/>
    <property type="project" value="UniProtKB-UniRule"/>
</dbReference>
<dbReference type="InterPro" id="IPR015273">
    <property type="entry name" value="Cys-tRNA-synt_Ia_DALR"/>
</dbReference>
<comment type="catalytic activity">
    <reaction evidence="12 13">
        <text>tRNA(Cys) + L-cysteine + ATP = L-cysteinyl-tRNA(Cys) + AMP + diphosphate</text>
        <dbReference type="Rhea" id="RHEA:17773"/>
        <dbReference type="Rhea" id="RHEA-COMP:9661"/>
        <dbReference type="Rhea" id="RHEA-COMP:9679"/>
        <dbReference type="ChEBI" id="CHEBI:30616"/>
        <dbReference type="ChEBI" id="CHEBI:33019"/>
        <dbReference type="ChEBI" id="CHEBI:35235"/>
        <dbReference type="ChEBI" id="CHEBI:78442"/>
        <dbReference type="ChEBI" id="CHEBI:78517"/>
        <dbReference type="ChEBI" id="CHEBI:456215"/>
        <dbReference type="EC" id="6.1.1.16"/>
    </reaction>
</comment>
<evidence type="ECO:0000256" key="1">
    <source>
        <dbReference type="ARBA" id="ARBA00004496"/>
    </source>
</evidence>
<comment type="cofactor">
    <cofactor evidence="13">
        <name>Zn(2+)</name>
        <dbReference type="ChEBI" id="CHEBI:29105"/>
    </cofactor>
    <text evidence="13">Binds 1 zinc ion per subunit.</text>
</comment>
<dbReference type="InterPro" id="IPR056411">
    <property type="entry name" value="CysS_C"/>
</dbReference>
<comment type="subunit">
    <text evidence="3 13">Monomer.</text>
</comment>
<evidence type="ECO:0000256" key="3">
    <source>
        <dbReference type="ARBA" id="ARBA00011245"/>
    </source>
</evidence>
<dbReference type="InterPro" id="IPR015803">
    <property type="entry name" value="Cys-tRNA-ligase"/>
</dbReference>
<feature type="binding site" evidence="13">
    <location>
        <position position="31"/>
    </location>
    <ligand>
        <name>Zn(2+)</name>
        <dbReference type="ChEBI" id="CHEBI:29105"/>
    </ligand>
</feature>
<dbReference type="InterPro" id="IPR024909">
    <property type="entry name" value="Cys-tRNA/MSH_ligase"/>
</dbReference>
<keyword evidence="11 13" id="KW-0030">Aminoacyl-tRNA synthetase</keyword>
<evidence type="ECO:0000256" key="8">
    <source>
        <dbReference type="ARBA" id="ARBA00022833"/>
    </source>
</evidence>
<dbReference type="CDD" id="cd00672">
    <property type="entry name" value="CysRS_core"/>
    <property type="match status" value="1"/>
</dbReference>
<evidence type="ECO:0000256" key="11">
    <source>
        <dbReference type="ARBA" id="ARBA00023146"/>
    </source>
</evidence>
<keyword evidence="5 13" id="KW-0436">Ligase</keyword>
<feature type="short sequence motif" description="'KMSKS' region" evidence="13">
    <location>
        <begin position="269"/>
        <end position="273"/>
    </location>
</feature>
<proteinExistence type="inferred from homology"/>
<reference evidence="15 16" key="1">
    <citation type="submission" date="2018-02" db="EMBL/GenBank/DDBJ databases">
        <title>Characterization of Xanthomonas diversity in transplant houses and field plants.</title>
        <authorList>
            <person name="Abrahamian P."/>
            <person name="Timilsina S."/>
            <person name="Minsavage G.V."/>
            <person name="Goss E.M."/>
            <person name="Jones J.B."/>
            <person name="Vallad G.E."/>
        </authorList>
    </citation>
    <scope>NUCLEOTIDE SEQUENCE [LARGE SCALE GENOMIC DNA]</scope>
    <source>
        <strain evidence="15 16">GEV2132</strain>
    </source>
</reference>
<dbReference type="PANTHER" id="PTHR10890">
    <property type="entry name" value="CYSTEINYL-TRNA SYNTHETASE"/>
    <property type="match status" value="1"/>
</dbReference>
<dbReference type="NCBIfam" id="TIGR00435">
    <property type="entry name" value="cysS"/>
    <property type="match status" value="1"/>
</dbReference>
<evidence type="ECO:0000313" key="15">
    <source>
        <dbReference type="EMBL" id="RXD55494.1"/>
    </source>
</evidence>
<dbReference type="InterPro" id="IPR014729">
    <property type="entry name" value="Rossmann-like_a/b/a_fold"/>
</dbReference>
<dbReference type="EMBL" id="PUUL01000031">
    <property type="protein sequence ID" value="RXD55494.1"/>
    <property type="molecule type" value="Genomic_DNA"/>
</dbReference>
<dbReference type="FunFam" id="3.40.50.620:FF:000068">
    <property type="entry name" value="Cysteine--tRNA ligase"/>
    <property type="match status" value="1"/>
</dbReference>
<evidence type="ECO:0000256" key="13">
    <source>
        <dbReference type="HAMAP-Rule" id="MF_00041"/>
    </source>
</evidence>
<dbReference type="SUPFAM" id="SSF52374">
    <property type="entry name" value="Nucleotidylyl transferase"/>
    <property type="match status" value="1"/>
</dbReference>
<evidence type="ECO:0000256" key="2">
    <source>
        <dbReference type="ARBA" id="ARBA00005594"/>
    </source>
</evidence>
<feature type="binding site" evidence="13">
    <location>
        <position position="211"/>
    </location>
    <ligand>
        <name>Zn(2+)</name>
        <dbReference type="ChEBI" id="CHEBI:29105"/>
    </ligand>
</feature>
<feature type="binding site" evidence="13">
    <location>
        <position position="240"/>
    </location>
    <ligand>
        <name>Zn(2+)</name>
        <dbReference type="ChEBI" id="CHEBI:29105"/>
    </ligand>
</feature>
<gene>
    <name evidence="13" type="primary">cysS</name>
    <name evidence="15" type="ORF">DB769_05970</name>
</gene>
<name>A0AAQ0YXU5_XANPE</name>
<dbReference type="GO" id="GO:0005829">
    <property type="term" value="C:cytosol"/>
    <property type="evidence" value="ECO:0007669"/>
    <property type="project" value="TreeGrafter"/>
</dbReference>
<dbReference type="Gene3D" id="1.20.120.1910">
    <property type="entry name" value="Cysteine-tRNA ligase, C-terminal anti-codon recognition domain"/>
    <property type="match status" value="1"/>
</dbReference>
<evidence type="ECO:0000256" key="7">
    <source>
        <dbReference type="ARBA" id="ARBA00022741"/>
    </source>
</evidence>
<comment type="caution">
    <text evidence="15">The sequence shown here is derived from an EMBL/GenBank/DDBJ whole genome shotgun (WGS) entry which is preliminary data.</text>
</comment>
<dbReference type="GO" id="GO:0005524">
    <property type="term" value="F:ATP binding"/>
    <property type="evidence" value="ECO:0007669"/>
    <property type="project" value="UniProtKB-UniRule"/>
</dbReference>
<dbReference type="Pfam" id="PF23493">
    <property type="entry name" value="CysS_C"/>
    <property type="match status" value="1"/>
</dbReference>
<keyword evidence="10 13" id="KW-0648">Protein biosynthesis</keyword>
<dbReference type="PANTHER" id="PTHR10890:SF3">
    <property type="entry name" value="CYSTEINE--TRNA LIGASE, CYTOPLASMIC"/>
    <property type="match status" value="1"/>
</dbReference>
<evidence type="ECO:0000256" key="9">
    <source>
        <dbReference type="ARBA" id="ARBA00022840"/>
    </source>
</evidence>
<feature type="domain" description="Cysteinyl-tRNA synthetase class Ia DALR" evidence="14">
    <location>
        <begin position="349"/>
        <end position="419"/>
    </location>
</feature>
<keyword evidence="6 13" id="KW-0479">Metal-binding</keyword>
<sequence>MPMSLRLHNNLTRRVEPFAPLDPSSPTLYVCGPTVYNYAHIGNARGPVVFDVLAALLRRRYGALRYARNITDVDDKINAAAQAQGVPISTITDRFAAIYRQDMAALGVAPPDIEPEATTHIPQIVAMIEQLIATGHAYAAEGHVLFSVSSFEDYGKLSRRDPDEMLAGARVDVAPYKRDPGDFVLWKPSSDDLPGWPSPWGRGRPGWHIECSAMAAAHLGPTIDIHAGGVDLQFPHHENEIAQSECAHGGATFARFWLHNGMLNFSGAKMSKSLGNIETVHELIARHPPEALRYALLSAHYRQPLDWSDGLIEQAKNTLDRLYGTLRDLAALEAESGSDPAVSMTIPAEVESALDDDLNTPLALSVMASIASDARALRSDLMQSGQASARMIELHAARAKLLGAGMALGLLQQDPAAWFSRGTDAGDDARITALVEERSAAKKAKDFARADAIRKQLAEEGIVLEDTPQGVRWKRA</sequence>
<dbReference type="InterPro" id="IPR009080">
    <property type="entry name" value="tRNAsynth_Ia_anticodon-bd"/>
</dbReference>
<dbReference type="Gene3D" id="3.40.50.620">
    <property type="entry name" value="HUPs"/>
    <property type="match status" value="1"/>
</dbReference>
<comment type="subcellular location">
    <subcellularLocation>
        <location evidence="1 13">Cytoplasm</location>
    </subcellularLocation>
</comment>
<dbReference type="InterPro" id="IPR032678">
    <property type="entry name" value="tRNA-synt_1_cat_dom"/>
</dbReference>
<dbReference type="GO" id="GO:0006423">
    <property type="term" value="P:cysteinyl-tRNA aminoacylation"/>
    <property type="evidence" value="ECO:0007669"/>
    <property type="project" value="UniProtKB-UniRule"/>
</dbReference>
<keyword evidence="9 13" id="KW-0067">ATP-binding</keyword>
<dbReference type="HAMAP" id="MF_00041">
    <property type="entry name" value="Cys_tRNA_synth"/>
    <property type="match status" value="1"/>
</dbReference>
<keyword evidence="7 13" id="KW-0547">Nucleotide-binding</keyword>
<evidence type="ECO:0000313" key="16">
    <source>
        <dbReference type="Proteomes" id="UP000289372"/>
    </source>
</evidence>
<dbReference type="Proteomes" id="UP000289372">
    <property type="component" value="Unassembled WGS sequence"/>
</dbReference>